<dbReference type="InterPro" id="IPR025103">
    <property type="entry name" value="DUF4011"/>
</dbReference>
<dbReference type="InterPro" id="IPR047187">
    <property type="entry name" value="SF1_C_Upf1"/>
</dbReference>
<dbReference type="Pfam" id="PF13195">
    <property type="entry name" value="DUF4011"/>
    <property type="match status" value="1"/>
</dbReference>
<dbReference type="InterPro" id="IPR021754">
    <property type="entry name" value="DUF3320"/>
</dbReference>
<evidence type="ECO:0000259" key="3">
    <source>
        <dbReference type="Pfam" id="PF13087"/>
    </source>
</evidence>
<protein>
    <submittedName>
        <fullName evidence="5">DUF3320 domain-containing protein</fullName>
    </submittedName>
</protein>
<reference evidence="5 6" key="1">
    <citation type="submission" date="2021-08" db="EMBL/GenBank/DDBJ databases">
        <title>Nocardioides bacterium WL0053 sp. nov., isolated from the sediment.</title>
        <authorList>
            <person name="Wang L."/>
            <person name="Zhang D."/>
            <person name="Zhang A."/>
        </authorList>
    </citation>
    <scope>NUCLEOTIDE SEQUENCE [LARGE SCALE GENOMIC DNA]</scope>
    <source>
        <strain evidence="5 6">WL0053</strain>
    </source>
</reference>
<feature type="domain" description="DUF3320" evidence="1">
    <location>
        <begin position="1661"/>
        <end position="1704"/>
    </location>
</feature>
<feature type="domain" description="DNA2/NAM7 helicase helicase" evidence="2">
    <location>
        <begin position="1200"/>
        <end position="1241"/>
    </location>
</feature>
<evidence type="ECO:0000313" key="6">
    <source>
        <dbReference type="Proteomes" id="UP000754710"/>
    </source>
</evidence>
<dbReference type="InterPro" id="IPR041677">
    <property type="entry name" value="DNA2/NAM7_AAA_11"/>
</dbReference>
<dbReference type="InterPro" id="IPR027417">
    <property type="entry name" value="P-loop_NTPase"/>
</dbReference>
<feature type="domain" description="DNA2/NAM7 helicase-like C-terminal" evidence="3">
    <location>
        <begin position="1330"/>
        <end position="1458"/>
    </location>
</feature>
<feature type="domain" description="DNA2/NAM7 helicase helicase" evidence="2">
    <location>
        <begin position="287"/>
        <end position="407"/>
    </location>
</feature>
<dbReference type="Gene3D" id="3.40.960.10">
    <property type="entry name" value="VSR Endonuclease"/>
    <property type="match status" value="1"/>
</dbReference>
<gene>
    <name evidence="5" type="ORF">K1X13_14130</name>
</gene>
<keyword evidence="6" id="KW-1185">Reference proteome</keyword>
<dbReference type="PANTHER" id="PTHR10887:SF495">
    <property type="entry name" value="HELICASE SENATAXIN ISOFORM X1-RELATED"/>
    <property type="match status" value="1"/>
</dbReference>
<organism evidence="5 6">
    <name type="scientific">Nocardioides jiangsuensis</name>
    <dbReference type="NCBI Taxonomy" id="2866161"/>
    <lineage>
        <taxon>Bacteria</taxon>
        <taxon>Bacillati</taxon>
        <taxon>Actinomycetota</taxon>
        <taxon>Actinomycetes</taxon>
        <taxon>Propionibacteriales</taxon>
        <taxon>Nocardioidaceae</taxon>
        <taxon>Nocardioides</taxon>
    </lineage>
</organism>
<feature type="domain" description="Restriction endonuclease type II-like" evidence="4">
    <location>
        <begin position="1505"/>
        <end position="1602"/>
    </location>
</feature>
<evidence type="ECO:0000313" key="5">
    <source>
        <dbReference type="EMBL" id="MBY9075968.1"/>
    </source>
</evidence>
<dbReference type="PANTHER" id="PTHR10887">
    <property type="entry name" value="DNA2/NAM7 HELICASE FAMILY"/>
    <property type="match status" value="1"/>
</dbReference>
<proteinExistence type="predicted"/>
<dbReference type="Pfam" id="PF11784">
    <property type="entry name" value="DUF3320"/>
    <property type="match status" value="1"/>
</dbReference>
<dbReference type="EMBL" id="JAIEZQ010000002">
    <property type="protein sequence ID" value="MBY9075968.1"/>
    <property type="molecule type" value="Genomic_DNA"/>
</dbReference>
<dbReference type="Pfam" id="PF13086">
    <property type="entry name" value="AAA_11"/>
    <property type="match status" value="2"/>
</dbReference>
<sequence length="1822" mass="201241">MDTMEASNLPDPLAQRLRQQLDTWRQDLLTLDRRQRLVYFKHSKSASLEIVEPSAAEILTRVSGRRQLISHQPQDGEQSTAPPGSLVAAGKTETELRNACRRLDLLSQQVYADRGFWTLYLGIGMLTWVDPADGKSVDSPLLLCPVEVARSGAQSPYFVTRNEDEAVVNPALRLHMEKDFSVKLPQADPFAPDVDKLLDEVRVAVSGWDGWSVTARVVLTTFSFHKEAIYRDLSDHEATVSAHPIVQMIALGPDAPFASRFAFESPEDRDLDTVWPPEQMMTILDADSSQRRCVLAARDGKSFVMDGPPGTGKSQTISNIIAELMAAGRSVLFVSEKAAALDVVRDRLTSKGLGDFVLELHSHAATRKEVVAQLDRALTQRAKVKGDFSTSQRAGLQSAREELSAFAAAMNDERAPLRRSIFDVLGRLMELQHVGHKPLDRPDAWRDLSPGRLESILSAGHRLQRAWRPISEGDDFLWRGLAEHQHAANGIDRIKRGTQHLLKSTEELIDRARAVDADLLLTWPMDIASMRRRARLLELLSQWPEAEQSWLVMADPSVLPRRVEELKQAVTLYERSVDDLRDVVGEAWDRLDPELAQGFDRLGRAEAGVWVPERSMRSDEFADSVSFLAEAPMKLAPLVEEARQLGAMLGISTDALSLRRAIELAHLGALGGAAAMPERGWLNPSVQSALNESHKVLASLVEVVNERREAVEQVFTPDALELDLAILNTRFKEAHTGLRRWSSQARADKKLLKGVTVTGKVDKGVLARLDEAVAWQKAEKRLNSAESEHAPRLGRYYQRTETNFSRVAQAIEIAQRAVELAGNDLNAGPLAEQLSVDGRPDPRLTIVAGRLQRGCEAWLKEAHGKLGAAPADSLAARPFVEAAELSGQAAEYLHPLVEASRYVTDVAGQPLTLERGQRARHLATLVSNASATIYDSYEEDRTLLGKRYEGLTTAWRALETAVAWANAIRQIVHTPVSEESAARMAAPVVLPQEMVDRLTKWGRARDDLTAHFDEARGAELAADLESDLPGAHELLQEMADTCVADVEEWDAHGGAVTELTAAGLGETLDYLRGRVAERSIVAETVEWAMLQAWVEAHVAADSRLTRHRATDRNALVARFRELDAEIVRKTNVSVAAACSARRPSSFAGTSAQLIRREAQKKTRHLPIRELLSRTGEIVQELKPCFMMSPLSVSQYLPGEMTFDAVIFDEASQVLPSDAVNCIYRGGQLIVAGDEKQLPPTAFFTQAVSDEEADDEVDLFESVLKLCKSSMPSLPLSWHYRSQHESLITYSNYRFYAPDGDALQTFPGATFQSPDLGVESFVVNGVYRRGGARDNPIEAEAVVDRILFHRSHHPGLSIGVVTFSSAQEEAISAALERRAASERALAGLLDDHDRLTGFFVKNLENVQGDERDIIVFSIGYGPDEHGKFAMNFGPINRDGGWRRLNVAITRAKKRVEVVSSFRAGDMRDTASAGLRHLRGYLDFAERGMPALGIDLDGSQGDAESPFEEDVMRVISSWGYDVVPQVGSAGYRIDLGVRHPDRPGEYVLAVECDGAAYHSAATARDRDRLRASVLRGLGWNIYRIWGISWYRDRQGQSALLKQALAQAVAGNAPTLDSLPHAVEEPVEVQMDEIDHTAPPEWAETYERGPERAPYCGFPLASVEARPHLQTYIGSVLAAEAPLHTDLLYKRVREAFGVGRVGHQIKKNIDFVASRLTVDGEHVRLWGDGFFRLKGRETRVRVPANEDDIRTVGQTPTEEMDAAVCRVVRDAVTVEESGLILALRALFGWRRAGNDIQAAVNASVARCLAAGKLERTSRGALRATS</sequence>
<dbReference type="Pfam" id="PF13087">
    <property type="entry name" value="AAA_12"/>
    <property type="match status" value="1"/>
</dbReference>
<dbReference type="SUPFAM" id="SSF52540">
    <property type="entry name" value="P-loop containing nucleoside triphosphate hydrolases"/>
    <property type="match status" value="2"/>
</dbReference>
<dbReference type="Proteomes" id="UP000754710">
    <property type="component" value="Unassembled WGS sequence"/>
</dbReference>
<evidence type="ECO:0000259" key="4">
    <source>
        <dbReference type="Pfam" id="PF18741"/>
    </source>
</evidence>
<dbReference type="InterPro" id="IPR041679">
    <property type="entry name" value="DNA2/NAM7-like_C"/>
</dbReference>
<dbReference type="CDD" id="cd18808">
    <property type="entry name" value="SF1_C_Upf1"/>
    <property type="match status" value="1"/>
</dbReference>
<dbReference type="InterPro" id="IPR011335">
    <property type="entry name" value="Restrct_endonuc-II-like"/>
</dbReference>
<dbReference type="Gene3D" id="3.40.50.300">
    <property type="entry name" value="P-loop containing nucleotide triphosphate hydrolases"/>
    <property type="match status" value="3"/>
</dbReference>
<evidence type="ECO:0000259" key="1">
    <source>
        <dbReference type="Pfam" id="PF11784"/>
    </source>
</evidence>
<name>A0ABS7RPI7_9ACTN</name>
<dbReference type="InterPro" id="IPR049468">
    <property type="entry name" value="Restrct_endonuc-II-like_dom"/>
</dbReference>
<evidence type="ECO:0000259" key="2">
    <source>
        <dbReference type="Pfam" id="PF13086"/>
    </source>
</evidence>
<dbReference type="InterPro" id="IPR045055">
    <property type="entry name" value="DNA2/NAM7-like"/>
</dbReference>
<comment type="caution">
    <text evidence="5">The sequence shown here is derived from an EMBL/GenBank/DDBJ whole genome shotgun (WGS) entry which is preliminary data.</text>
</comment>
<dbReference type="Pfam" id="PF18741">
    <property type="entry name" value="MTES_1575"/>
    <property type="match status" value="1"/>
</dbReference>
<dbReference type="SUPFAM" id="SSF52980">
    <property type="entry name" value="Restriction endonuclease-like"/>
    <property type="match status" value="1"/>
</dbReference>
<accession>A0ABS7RPI7</accession>